<gene>
    <name evidence="2" type="ORF">KDA_62240</name>
</gene>
<dbReference type="InterPro" id="IPR001509">
    <property type="entry name" value="Epimerase_deHydtase"/>
</dbReference>
<dbReference type="RefSeq" id="WP_126630789.1">
    <property type="nucleotide sequence ID" value="NZ_BIFT01000002.1"/>
</dbReference>
<organism evidence="2 3">
    <name type="scientific">Dictyobacter alpinus</name>
    <dbReference type="NCBI Taxonomy" id="2014873"/>
    <lineage>
        <taxon>Bacteria</taxon>
        <taxon>Bacillati</taxon>
        <taxon>Chloroflexota</taxon>
        <taxon>Ktedonobacteria</taxon>
        <taxon>Ktedonobacterales</taxon>
        <taxon>Dictyobacteraceae</taxon>
        <taxon>Dictyobacter</taxon>
    </lineage>
</organism>
<name>A0A402BHH2_9CHLR</name>
<dbReference type="InterPro" id="IPR050177">
    <property type="entry name" value="Lipid_A_modif_metabolic_enz"/>
</dbReference>
<sequence>MKLLILGGTVFLGRHLTEAALAHGHEVTLFHRGVHGNELFPTVERLHGDRAGDLSALQGREWDAVIDTSGQHPKHVRSSARLLSQAVKHYTFISSISVYADFSQPAMDESAPVGRLTPEQLTSIEQTDAPSLEFYGQLKALCEEAAEEEMPGRVCNVRPGLIVGPYDNSDRFTYWPGRVARGGEVLAPGRPDKQVQFIDVRDLAAWILHVAESSMTGVYNATGPAEILTMQHLLEECKMVSGSDAVFRWRDDVFLIDKGVDPWMGLPLWIPDSEKDMAGFLSANIQRARAAGLTFRPLSTTIKDTLAWDLTRPVGERRAGLKAEREAELLVMQP</sequence>
<dbReference type="PANTHER" id="PTHR43245">
    <property type="entry name" value="BIFUNCTIONAL POLYMYXIN RESISTANCE PROTEIN ARNA"/>
    <property type="match status" value="1"/>
</dbReference>
<evidence type="ECO:0000259" key="1">
    <source>
        <dbReference type="Pfam" id="PF01370"/>
    </source>
</evidence>
<comment type="caution">
    <text evidence="2">The sequence shown here is derived from an EMBL/GenBank/DDBJ whole genome shotgun (WGS) entry which is preliminary data.</text>
</comment>
<evidence type="ECO:0000313" key="3">
    <source>
        <dbReference type="Proteomes" id="UP000287171"/>
    </source>
</evidence>
<dbReference type="PANTHER" id="PTHR43245:SF13">
    <property type="entry name" value="UDP-D-APIOSE_UDP-D-XYLOSE SYNTHASE 2"/>
    <property type="match status" value="1"/>
</dbReference>
<dbReference type="OrthoDB" id="9809586at2"/>
<accession>A0A402BHH2</accession>
<keyword evidence="3" id="KW-1185">Reference proteome</keyword>
<proteinExistence type="predicted"/>
<dbReference type="EMBL" id="BIFT01000002">
    <property type="protein sequence ID" value="GCE30740.1"/>
    <property type="molecule type" value="Genomic_DNA"/>
</dbReference>
<dbReference type="Gene3D" id="3.40.50.720">
    <property type="entry name" value="NAD(P)-binding Rossmann-like Domain"/>
    <property type="match status" value="1"/>
</dbReference>
<reference evidence="3" key="1">
    <citation type="submission" date="2018-12" db="EMBL/GenBank/DDBJ databases">
        <title>Tengunoibacter tsumagoiensis gen. nov., sp. nov., Dictyobacter kobayashii sp. nov., D. alpinus sp. nov., and D. joshuensis sp. nov. and description of Dictyobacteraceae fam. nov. within the order Ktedonobacterales isolated from Tengu-no-mugimeshi.</title>
        <authorList>
            <person name="Wang C.M."/>
            <person name="Zheng Y."/>
            <person name="Sakai Y."/>
            <person name="Toyoda A."/>
            <person name="Minakuchi Y."/>
            <person name="Abe K."/>
            <person name="Yokota A."/>
            <person name="Yabe S."/>
        </authorList>
    </citation>
    <scope>NUCLEOTIDE SEQUENCE [LARGE SCALE GENOMIC DNA]</scope>
    <source>
        <strain evidence="3">Uno16</strain>
    </source>
</reference>
<feature type="domain" description="NAD-dependent epimerase/dehydratase" evidence="1">
    <location>
        <begin position="4"/>
        <end position="220"/>
    </location>
</feature>
<dbReference type="Pfam" id="PF01370">
    <property type="entry name" value="Epimerase"/>
    <property type="match status" value="1"/>
</dbReference>
<protein>
    <recommendedName>
        <fullName evidence="1">NAD-dependent epimerase/dehydratase domain-containing protein</fullName>
    </recommendedName>
</protein>
<dbReference type="Proteomes" id="UP000287171">
    <property type="component" value="Unassembled WGS sequence"/>
</dbReference>
<dbReference type="SUPFAM" id="SSF51735">
    <property type="entry name" value="NAD(P)-binding Rossmann-fold domains"/>
    <property type="match status" value="1"/>
</dbReference>
<dbReference type="AlphaFoldDB" id="A0A402BHH2"/>
<dbReference type="InterPro" id="IPR036291">
    <property type="entry name" value="NAD(P)-bd_dom_sf"/>
</dbReference>
<evidence type="ECO:0000313" key="2">
    <source>
        <dbReference type="EMBL" id="GCE30740.1"/>
    </source>
</evidence>